<dbReference type="Gene3D" id="3.10.180.10">
    <property type="entry name" value="2,3-Dihydroxybiphenyl 1,2-Dioxygenase, domain 1"/>
    <property type="match status" value="1"/>
</dbReference>
<dbReference type="InterPro" id="IPR052164">
    <property type="entry name" value="Anthracycline_SecMetBiosynth"/>
</dbReference>
<dbReference type="PANTHER" id="PTHR33993:SF14">
    <property type="entry name" value="GB|AAF24581.1"/>
    <property type="match status" value="1"/>
</dbReference>
<dbReference type="Pfam" id="PF00903">
    <property type="entry name" value="Glyoxalase"/>
    <property type="match status" value="1"/>
</dbReference>
<keyword evidence="3" id="KW-1185">Reference proteome</keyword>
<dbReference type="SUPFAM" id="SSF54593">
    <property type="entry name" value="Glyoxalase/Bleomycin resistance protein/Dihydroxybiphenyl dioxygenase"/>
    <property type="match status" value="1"/>
</dbReference>
<dbReference type="EMBL" id="JBHSJB010000027">
    <property type="protein sequence ID" value="MFC5057406.1"/>
    <property type="molecule type" value="Genomic_DNA"/>
</dbReference>
<dbReference type="RefSeq" id="WP_344037067.1">
    <property type="nucleotide sequence ID" value="NZ_BAAAKE010000006.1"/>
</dbReference>
<organism evidence="2 3">
    <name type="scientific">Saccharothrix xinjiangensis</name>
    <dbReference type="NCBI Taxonomy" id="204798"/>
    <lineage>
        <taxon>Bacteria</taxon>
        <taxon>Bacillati</taxon>
        <taxon>Actinomycetota</taxon>
        <taxon>Actinomycetes</taxon>
        <taxon>Pseudonocardiales</taxon>
        <taxon>Pseudonocardiaceae</taxon>
        <taxon>Saccharothrix</taxon>
    </lineage>
</organism>
<comment type="caution">
    <text evidence="2">The sequence shown here is derived from an EMBL/GenBank/DDBJ whole genome shotgun (WGS) entry which is preliminary data.</text>
</comment>
<name>A0ABV9Y499_9PSEU</name>
<dbReference type="InterPro" id="IPR004360">
    <property type="entry name" value="Glyas_Fos-R_dOase_dom"/>
</dbReference>
<accession>A0ABV9Y499</accession>
<evidence type="ECO:0000313" key="2">
    <source>
        <dbReference type="EMBL" id="MFC5057406.1"/>
    </source>
</evidence>
<reference evidence="3" key="1">
    <citation type="journal article" date="2019" name="Int. J. Syst. Evol. Microbiol.">
        <title>The Global Catalogue of Microorganisms (GCM) 10K type strain sequencing project: providing services to taxonomists for standard genome sequencing and annotation.</title>
        <authorList>
            <consortium name="The Broad Institute Genomics Platform"/>
            <consortium name="The Broad Institute Genome Sequencing Center for Infectious Disease"/>
            <person name="Wu L."/>
            <person name="Ma J."/>
        </authorList>
    </citation>
    <scope>NUCLEOTIDE SEQUENCE [LARGE SCALE GENOMIC DNA]</scope>
    <source>
        <strain evidence="3">KCTC 12848</strain>
    </source>
</reference>
<dbReference type="Proteomes" id="UP001595833">
    <property type="component" value="Unassembled WGS sequence"/>
</dbReference>
<dbReference type="PANTHER" id="PTHR33993">
    <property type="entry name" value="GLYOXALASE-RELATED"/>
    <property type="match status" value="1"/>
</dbReference>
<evidence type="ECO:0000313" key="3">
    <source>
        <dbReference type="Proteomes" id="UP001595833"/>
    </source>
</evidence>
<sequence>MPGTHHPSRGLRRIELATPDPQPVAEFYADLLGWILIAEPDGAFTGWVGDRLATRIHPGDTGTRIVFADTHPRDLHHGATTDRGRVLHGPWAPPPRPGEPCWVEHHGPTDDHHWTTELGWTTRDPHAEFTLYDTTGDNPRPVAGRLTTAEGGWTRYYAVTDTTRTTHTAKQLGGTTLIGPTTVPTGTVAALTDPAGNTFAILENPTGWGGTWANR</sequence>
<dbReference type="InterPro" id="IPR029068">
    <property type="entry name" value="Glyas_Bleomycin-R_OHBP_Dase"/>
</dbReference>
<feature type="domain" description="Glyoxalase/fosfomycin resistance/dioxygenase" evidence="1">
    <location>
        <begin position="11"/>
        <end position="200"/>
    </location>
</feature>
<gene>
    <name evidence="2" type="ORF">ACFPFM_27140</name>
</gene>
<proteinExistence type="predicted"/>
<protein>
    <submittedName>
        <fullName evidence="2">VOC family protein</fullName>
    </submittedName>
</protein>
<evidence type="ECO:0000259" key="1">
    <source>
        <dbReference type="Pfam" id="PF00903"/>
    </source>
</evidence>